<protein>
    <submittedName>
        <fullName evidence="1">Uncharacterized protein</fullName>
    </submittedName>
</protein>
<evidence type="ECO:0000313" key="1">
    <source>
        <dbReference type="EMBL" id="SVC73295.1"/>
    </source>
</evidence>
<dbReference type="EMBL" id="UINC01107716">
    <property type="protein sequence ID" value="SVC73295.1"/>
    <property type="molecule type" value="Genomic_DNA"/>
</dbReference>
<sequence>MNFFKFYFFGNVAFKVNAINPAGINPVVS</sequence>
<reference evidence="1" key="1">
    <citation type="submission" date="2018-05" db="EMBL/GenBank/DDBJ databases">
        <authorList>
            <person name="Lanie J.A."/>
            <person name="Ng W.-L."/>
            <person name="Kazmierczak K.M."/>
            <person name="Andrzejewski T.M."/>
            <person name="Davidsen T.M."/>
            <person name="Wayne K.J."/>
            <person name="Tettelin H."/>
            <person name="Glass J.I."/>
            <person name="Rusch D."/>
            <person name="Podicherti R."/>
            <person name="Tsui H.-C.T."/>
            <person name="Winkler M.E."/>
        </authorList>
    </citation>
    <scope>NUCLEOTIDE SEQUENCE</scope>
</reference>
<gene>
    <name evidence="1" type="ORF">METZ01_LOCUS326149</name>
</gene>
<accession>A0A382PKW0</accession>
<feature type="non-terminal residue" evidence="1">
    <location>
        <position position="29"/>
    </location>
</feature>
<proteinExistence type="predicted"/>
<organism evidence="1">
    <name type="scientific">marine metagenome</name>
    <dbReference type="NCBI Taxonomy" id="408172"/>
    <lineage>
        <taxon>unclassified sequences</taxon>
        <taxon>metagenomes</taxon>
        <taxon>ecological metagenomes</taxon>
    </lineage>
</organism>
<name>A0A382PKW0_9ZZZZ</name>
<dbReference type="AlphaFoldDB" id="A0A382PKW0"/>